<name>A0ABM9PI82_9FLAO</name>
<reference evidence="3 4" key="1">
    <citation type="submission" date="2024-05" db="EMBL/GenBank/DDBJ databases">
        <authorList>
            <person name="Duchaud E."/>
        </authorList>
    </citation>
    <scope>NUCLEOTIDE SEQUENCE [LARGE SCALE GENOMIC DNA]</scope>
    <source>
        <strain evidence="3">Ena-SAMPLE-TAB-13-05-2024-13:56:06:370-140305</strain>
    </source>
</reference>
<accession>A0ABM9PI82</accession>
<comment type="caution">
    <text evidence="3">The sequence shown here is derived from an EMBL/GenBank/DDBJ whole genome shotgun (WGS) entry which is preliminary data.</text>
</comment>
<dbReference type="RefSeq" id="WP_348737181.1">
    <property type="nucleotide sequence ID" value="NZ_CAXJRC010000005.1"/>
</dbReference>
<keyword evidence="2" id="KW-0732">Signal</keyword>
<evidence type="ECO:0000256" key="2">
    <source>
        <dbReference type="SAM" id="SignalP"/>
    </source>
</evidence>
<gene>
    <name evidence="3" type="ORF">T190115A13A_140090</name>
</gene>
<feature type="chain" id="PRO_5045233209" evidence="2">
    <location>
        <begin position="21"/>
        <end position="147"/>
    </location>
</feature>
<evidence type="ECO:0000256" key="1">
    <source>
        <dbReference type="SAM" id="MobiDB-lite"/>
    </source>
</evidence>
<organism evidence="3 4">
    <name type="scientific">Tenacibaculum vairaonense</name>
    <dbReference type="NCBI Taxonomy" id="3137860"/>
    <lineage>
        <taxon>Bacteria</taxon>
        <taxon>Pseudomonadati</taxon>
        <taxon>Bacteroidota</taxon>
        <taxon>Flavobacteriia</taxon>
        <taxon>Flavobacteriales</taxon>
        <taxon>Flavobacteriaceae</taxon>
        <taxon>Tenacibaculum</taxon>
    </lineage>
</organism>
<evidence type="ECO:0000313" key="4">
    <source>
        <dbReference type="Proteomes" id="UP001497602"/>
    </source>
</evidence>
<feature type="signal peptide" evidence="2">
    <location>
        <begin position="1"/>
        <end position="20"/>
    </location>
</feature>
<dbReference type="Proteomes" id="UP001497602">
    <property type="component" value="Unassembled WGS sequence"/>
</dbReference>
<dbReference type="Gene3D" id="1.20.120.1490">
    <property type="match status" value="1"/>
</dbReference>
<protein>
    <submittedName>
        <fullName evidence="3">Periplasmic protein CpxP/Spy</fullName>
    </submittedName>
</protein>
<dbReference type="EMBL" id="CAXJRC010000005">
    <property type="protein sequence ID" value="CAL2105323.1"/>
    <property type="molecule type" value="Genomic_DNA"/>
</dbReference>
<sequence length="147" mass="17509">MKKVIGILIFVLCFSFSATAQKEKRERMSVAQQTELAVKKMTLKLDLTPAQQSRIKPLLAKQMEERQAMRAKRKALKEKGQKPTADERYAMMNAKLDKQIAFKADMKRILDEKQYERFEKMANRKMHKMKRKRKMKKDRNRDNDRKS</sequence>
<keyword evidence="4" id="KW-1185">Reference proteome</keyword>
<feature type="region of interest" description="Disordered" evidence="1">
    <location>
        <begin position="120"/>
        <end position="147"/>
    </location>
</feature>
<evidence type="ECO:0000313" key="3">
    <source>
        <dbReference type="EMBL" id="CAL2105323.1"/>
    </source>
</evidence>
<feature type="compositionally biased region" description="Basic residues" evidence="1">
    <location>
        <begin position="123"/>
        <end position="138"/>
    </location>
</feature>
<proteinExistence type="predicted"/>